<dbReference type="STRING" id="425104.Ssed_2560"/>
<sequence length="91" mass="10206">MTQEILSSIGLLLDLVGAIMIGFEVLKKYSGEKYQQAAGLGIDENGYIQNQSDVQPTADFAKWEKEREFYMKVGLFILATGFIIQIVANWV</sequence>
<evidence type="ECO:0000313" key="3">
    <source>
        <dbReference type="Proteomes" id="UP000002015"/>
    </source>
</evidence>
<protein>
    <submittedName>
        <fullName evidence="2">Uncharacterized protein</fullName>
    </submittedName>
</protein>
<keyword evidence="3" id="KW-1185">Reference proteome</keyword>
<feature type="transmembrane region" description="Helical" evidence="1">
    <location>
        <begin position="6"/>
        <end position="26"/>
    </location>
</feature>
<dbReference type="EMBL" id="CP000821">
    <property type="protein sequence ID" value="ABV37167.1"/>
    <property type="molecule type" value="Genomic_DNA"/>
</dbReference>
<reference evidence="2 3" key="1">
    <citation type="submission" date="2007-08" db="EMBL/GenBank/DDBJ databases">
        <title>Complete sequence of Shewanella sediminis HAW-EB3.</title>
        <authorList>
            <consortium name="US DOE Joint Genome Institute"/>
            <person name="Copeland A."/>
            <person name="Lucas S."/>
            <person name="Lapidus A."/>
            <person name="Barry K."/>
            <person name="Glavina del Rio T."/>
            <person name="Dalin E."/>
            <person name="Tice H."/>
            <person name="Pitluck S."/>
            <person name="Chertkov O."/>
            <person name="Brettin T."/>
            <person name="Bruce D."/>
            <person name="Detter J.C."/>
            <person name="Han C."/>
            <person name="Schmutz J."/>
            <person name="Larimer F."/>
            <person name="Land M."/>
            <person name="Hauser L."/>
            <person name="Kyrpides N."/>
            <person name="Kim E."/>
            <person name="Zhao J.-S."/>
            <person name="Richardson P."/>
        </authorList>
    </citation>
    <scope>NUCLEOTIDE SEQUENCE [LARGE SCALE GENOMIC DNA]</scope>
    <source>
        <strain evidence="2 3">HAW-EB3</strain>
    </source>
</reference>
<keyword evidence="1" id="KW-0472">Membrane</keyword>
<dbReference type="KEGG" id="sse:Ssed_2560"/>
<proteinExistence type="predicted"/>
<dbReference type="Proteomes" id="UP000002015">
    <property type="component" value="Chromosome"/>
</dbReference>
<dbReference type="RefSeq" id="WP_012142900.1">
    <property type="nucleotide sequence ID" value="NC_009831.1"/>
</dbReference>
<evidence type="ECO:0000313" key="2">
    <source>
        <dbReference type="EMBL" id="ABV37167.1"/>
    </source>
</evidence>
<organism evidence="2 3">
    <name type="scientific">Shewanella sediminis (strain HAW-EB3)</name>
    <dbReference type="NCBI Taxonomy" id="425104"/>
    <lineage>
        <taxon>Bacteria</taxon>
        <taxon>Pseudomonadati</taxon>
        <taxon>Pseudomonadota</taxon>
        <taxon>Gammaproteobacteria</taxon>
        <taxon>Alteromonadales</taxon>
        <taxon>Shewanellaceae</taxon>
        <taxon>Shewanella</taxon>
    </lineage>
</organism>
<accession>A8FWE4</accession>
<dbReference type="AlphaFoldDB" id="A8FWE4"/>
<gene>
    <name evidence="2" type="ordered locus">Ssed_2560</name>
</gene>
<keyword evidence="1" id="KW-1133">Transmembrane helix</keyword>
<keyword evidence="1" id="KW-0812">Transmembrane</keyword>
<evidence type="ECO:0000256" key="1">
    <source>
        <dbReference type="SAM" id="Phobius"/>
    </source>
</evidence>
<dbReference type="HOGENOM" id="CLU_2425291_0_0_6"/>
<name>A8FWE4_SHESH</name>
<feature type="transmembrane region" description="Helical" evidence="1">
    <location>
        <begin position="69"/>
        <end position="88"/>
    </location>
</feature>